<comment type="caution">
    <text evidence="1">The sequence shown here is derived from an EMBL/GenBank/DDBJ whole genome shotgun (WGS) entry which is preliminary data.</text>
</comment>
<organism evidence="1 2">
    <name type="scientific">Alcaligenes faecalis</name>
    <dbReference type="NCBI Taxonomy" id="511"/>
    <lineage>
        <taxon>Bacteria</taxon>
        <taxon>Pseudomonadati</taxon>
        <taxon>Pseudomonadota</taxon>
        <taxon>Betaproteobacteria</taxon>
        <taxon>Burkholderiales</taxon>
        <taxon>Alcaligenaceae</taxon>
        <taxon>Alcaligenes</taxon>
    </lineage>
</organism>
<dbReference type="RefSeq" id="WP_045931863.1">
    <property type="nucleotide sequence ID" value="NZ_CAXOJJ010000081.1"/>
</dbReference>
<name>A0A2U2BMH0_ALCFA</name>
<dbReference type="GeneID" id="29370310"/>
<evidence type="ECO:0000313" key="2">
    <source>
        <dbReference type="Proteomes" id="UP000245216"/>
    </source>
</evidence>
<protein>
    <recommendedName>
        <fullName evidence="3">Response regulator transcription factor</fullName>
    </recommendedName>
</protein>
<dbReference type="AlphaFoldDB" id="A0A2U2BMH0"/>
<dbReference type="EMBL" id="QEXO01000001">
    <property type="protein sequence ID" value="PWE15215.1"/>
    <property type="molecule type" value="Genomic_DNA"/>
</dbReference>
<reference evidence="1 2" key="1">
    <citation type="submission" date="2018-05" db="EMBL/GenBank/DDBJ databases">
        <title>Genome Sequence of an Efficient Indole-Degrading Bacterium, Alcaligenes sp.YBY.</title>
        <authorList>
            <person name="Yang B."/>
        </authorList>
    </citation>
    <scope>NUCLEOTIDE SEQUENCE [LARGE SCALE GENOMIC DNA]</scope>
    <source>
        <strain evidence="1 2">YBY</strain>
    </source>
</reference>
<accession>A0A2U2BMH0</accession>
<sequence length="158" mass="17535">MYDFDVVFLLIAQPASSRVGDMLALHDYLAGSGVCTTVATSPTDLATIGKRLRVLIIDGEGESEFDVYAVISAMRQLDNVAILFLADETPLACERALYAGADICLSARITHAECLRAVVELGSVRKPPPINEERVALKRKRQRRRHYIGLNLRSRYSR</sequence>
<evidence type="ECO:0000313" key="1">
    <source>
        <dbReference type="EMBL" id="PWE15215.1"/>
    </source>
</evidence>
<dbReference type="Proteomes" id="UP000245216">
    <property type="component" value="Unassembled WGS sequence"/>
</dbReference>
<evidence type="ECO:0008006" key="3">
    <source>
        <dbReference type="Google" id="ProtNLM"/>
    </source>
</evidence>
<reference evidence="1 2" key="2">
    <citation type="submission" date="2018-05" db="EMBL/GenBank/DDBJ databases">
        <authorList>
            <person name="Lanie J.A."/>
            <person name="Ng W.-L."/>
            <person name="Kazmierczak K.M."/>
            <person name="Andrzejewski T.M."/>
            <person name="Davidsen T.M."/>
            <person name="Wayne K.J."/>
            <person name="Tettelin H."/>
            <person name="Glass J.I."/>
            <person name="Rusch D."/>
            <person name="Podicherti R."/>
            <person name="Tsui H.-C.T."/>
            <person name="Winkler M.E."/>
        </authorList>
    </citation>
    <scope>NUCLEOTIDE SEQUENCE [LARGE SCALE GENOMIC DNA]</scope>
    <source>
        <strain evidence="1 2">YBY</strain>
    </source>
</reference>
<dbReference type="KEGG" id="afa:UZ73_04565"/>
<proteinExistence type="predicted"/>
<gene>
    <name evidence="1" type="ORF">DF183_00295</name>
</gene>
<dbReference type="STRING" id="511.UZ73_04565"/>